<keyword evidence="6" id="KW-0408">Iron</keyword>
<dbReference type="Pfam" id="PF07992">
    <property type="entry name" value="Pyr_redox_2"/>
    <property type="match status" value="1"/>
</dbReference>
<evidence type="ECO:0000313" key="10">
    <source>
        <dbReference type="WBParaSite" id="PSU_v2.g9820.t1"/>
    </source>
</evidence>
<dbReference type="WBParaSite" id="PSU_v2.g9820.t1">
    <property type="protein sequence ID" value="PSU_v2.g9820.t1"/>
    <property type="gene ID" value="PSU_v2.g9820"/>
</dbReference>
<dbReference type="InterPro" id="IPR023753">
    <property type="entry name" value="FAD/NAD-binding_dom"/>
</dbReference>
<evidence type="ECO:0000256" key="3">
    <source>
        <dbReference type="ARBA" id="ARBA00022617"/>
    </source>
</evidence>
<dbReference type="InterPro" id="IPR036188">
    <property type="entry name" value="FAD/NAD-bd_sf"/>
</dbReference>
<keyword evidence="4" id="KW-0479">Metal-binding</keyword>
<accession>A0A914ZDR7</accession>
<dbReference type="Gene3D" id="3.50.50.60">
    <property type="entry name" value="FAD/NAD(P)-binding domain"/>
    <property type="match status" value="2"/>
</dbReference>
<comment type="pathway">
    <text evidence="2">Nitrogen metabolism; nitrate reduction (assimilation).</text>
</comment>
<dbReference type="AlphaFoldDB" id="A0A914ZDR7"/>
<dbReference type="PANTHER" id="PTHR43809">
    <property type="entry name" value="NITRITE REDUCTASE (NADH) LARGE SUBUNIT"/>
    <property type="match status" value="1"/>
</dbReference>
<keyword evidence="9" id="KW-1185">Reference proteome</keyword>
<evidence type="ECO:0000256" key="7">
    <source>
        <dbReference type="ARBA" id="ARBA00023014"/>
    </source>
</evidence>
<protein>
    <submittedName>
        <fullName evidence="10">FAD/NAD(P)-binding domain-containing protein</fullName>
    </submittedName>
</protein>
<keyword evidence="5" id="KW-0560">Oxidoreductase</keyword>
<dbReference type="InterPro" id="IPR052034">
    <property type="entry name" value="NasD-like"/>
</dbReference>
<evidence type="ECO:0000256" key="4">
    <source>
        <dbReference type="ARBA" id="ARBA00022723"/>
    </source>
</evidence>
<comment type="cofactor">
    <cofactor evidence="1">
        <name>siroheme</name>
        <dbReference type="ChEBI" id="CHEBI:60052"/>
    </cofactor>
</comment>
<proteinExistence type="predicted"/>
<keyword evidence="7" id="KW-0411">Iron-sulfur</keyword>
<dbReference type="FunFam" id="3.50.50.60:FF:000033">
    <property type="entry name" value="Nitrite reductase [NAD(P)H], large subunit"/>
    <property type="match status" value="1"/>
</dbReference>
<dbReference type="GO" id="GO:0046872">
    <property type="term" value="F:metal ion binding"/>
    <property type="evidence" value="ECO:0007669"/>
    <property type="project" value="UniProtKB-KW"/>
</dbReference>
<name>A0A914ZDR7_9BILA</name>
<dbReference type="PANTHER" id="PTHR43809:SF1">
    <property type="entry name" value="NITRITE REDUCTASE (NADH) LARGE SUBUNIT"/>
    <property type="match status" value="1"/>
</dbReference>
<evidence type="ECO:0000256" key="6">
    <source>
        <dbReference type="ARBA" id="ARBA00023004"/>
    </source>
</evidence>
<evidence type="ECO:0000256" key="5">
    <source>
        <dbReference type="ARBA" id="ARBA00023002"/>
    </source>
</evidence>
<dbReference type="GO" id="GO:0051536">
    <property type="term" value="F:iron-sulfur cluster binding"/>
    <property type="evidence" value="ECO:0007669"/>
    <property type="project" value="UniProtKB-KW"/>
</dbReference>
<evidence type="ECO:0000259" key="8">
    <source>
        <dbReference type="Pfam" id="PF07992"/>
    </source>
</evidence>
<keyword evidence="3" id="KW-0349">Heme</keyword>
<evidence type="ECO:0000256" key="1">
    <source>
        <dbReference type="ARBA" id="ARBA00001929"/>
    </source>
</evidence>
<evidence type="ECO:0000256" key="2">
    <source>
        <dbReference type="ARBA" id="ARBA00005096"/>
    </source>
</evidence>
<sequence length="186" mass="20245">MATGSYPWIPPIKGSDTQDCFVYRTIEDLNAIESCARRSKRGAVVGGGLLGLEAAGALKNLGIETHVIEFAPMLMAEQLDQMGGEQLRRKIESMGVRVHTSKNTLEIVQEGVEARKTMRFADGSELEVDFIVFSTGIRPRDKLATQCGLDVAPRGVLSLMIPARLPIRISTPSVNAQAGTTVYLVW</sequence>
<evidence type="ECO:0000313" key="9">
    <source>
        <dbReference type="Proteomes" id="UP000887577"/>
    </source>
</evidence>
<reference evidence="10" key="1">
    <citation type="submission" date="2022-11" db="UniProtKB">
        <authorList>
            <consortium name="WormBaseParasite"/>
        </authorList>
    </citation>
    <scope>IDENTIFICATION</scope>
</reference>
<dbReference type="Proteomes" id="UP000887577">
    <property type="component" value="Unplaced"/>
</dbReference>
<dbReference type="PRINTS" id="PR00411">
    <property type="entry name" value="PNDRDTASEI"/>
</dbReference>
<dbReference type="SUPFAM" id="SSF51905">
    <property type="entry name" value="FAD/NAD(P)-binding domain"/>
    <property type="match status" value="1"/>
</dbReference>
<dbReference type="GO" id="GO:0016491">
    <property type="term" value="F:oxidoreductase activity"/>
    <property type="evidence" value="ECO:0007669"/>
    <property type="project" value="UniProtKB-KW"/>
</dbReference>
<feature type="domain" description="FAD/NAD(P)-binding" evidence="8">
    <location>
        <begin position="1"/>
        <end position="156"/>
    </location>
</feature>
<organism evidence="9 10">
    <name type="scientific">Panagrolaimus superbus</name>
    <dbReference type="NCBI Taxonomy" id="310955"/>
    <lineage>
        <taxon>Eukaryota</taxon>
        <taxon>Metazoa</taxon>
        <taxon>Ecdysozoa</taxon>
        <taxon>Nematoda</taxon>
        <taxon>Chromadorea</taxon>
        <taxon>Rhabditida</taxon>
        <taxon>Tylenchina</taxon>
        <taxon>Panagrolaimomorpha</taxon>
        <taxon>Panagrolaimoidea</taxon>
        <taxon>Panagrolaimidae</taxon>
        <taxon>Panagrolaimus</taxon>
    </lineage>
</organism>